<dbReference type="GO" id="GO:0004572">
    <property type="term" value="F:mannosyl-oligosaccharide 1,3-1,6-alpha-mannosidase activity"/>
    <property type="evidence" value="ECO:0007669"/>
    <property type="project" value="UniProtKB-EC"/>
</dbReference>
<dbReference type="EnsemblMetazoa" id="XM_022789427">
    <property type="protein sequence ID" value="XP_022645162"/>
    <property type="gene ID" value="LOC111243621"/>
</dbReference>
<dbReference type="InterPro" id="IPR028995">
    <property type="entry name" value="Glyco_hydro_57/38_cen_sf"/>
</dbReference>
<evidence type="ECO:0000256" key="6">
    <source>
        <dbReference type="ARBA" id="ARBA00023295"/>
    </source>
</evidence>
<dbReference type="InterPro" id="IPR050843">
    <property type="entry name" value="Glycosyl_Hydrlase_38"/>
</dbReference>
<dbReference type="InterPro" id="IPR000602">
    <property type="entry name" value="Glyco_hydro_38_N"/>
</dbReference>
<dbReference type="SUPFAM" id="SSF88713">
    <property type="entry name" value="Glycoside hydrolase/deacetylase"/>
    <property type="match status" value="1"/>
</dbReference>
<dbReference type="OrthoDB" id="10261055at2759"/>
<dbReference type="SUPFAM" id="SSF88688">
    <property type="entry name" value="Families 57/38 glycoside transferase middle domain"/>
    <property type="match status" value="1"/>
</dbReference>
<dbReference type="GO" id="GO:0046872">
    <property type="term" value="F:metal ion binding"/>
    <property type="evidence" value="ECO:0007669"/>
    <property type="project" value="UniProtKB-KW"/>
</dbReference>
<name>A0A7M7JEC1_VARDE</name>
<dbReference type="InterPro" id="IPR013780">
    <property type="entry name" value="Glyco_hydro_b"/>
</dbReference>
<evidence type="ECO:0000313" key="13">
    <source>
        <dbReference type="Proteomes" id="UP000594260"/>
    </source>
</evidence>
<dbReference type="FunFam" id="3.20.110.10:FF:000010">
    <property type="entry name" value="Alpha-mannosidase"/>
    <property type="match status" value="1"/>
</dbReference>
<evidence type="ECO:0000256" key="5">
    <source>
        <dbReference type="ARBA" id="ARBA00022833"/>
    </source>
</evidence>
<dbReference type="GeneID" id="111243621"/>
<feature type="compositionally biased region" description="Basic and acidic residues" evidence="10">
    <location>
        <begin position="89"/>
        <end position="101"/>
    </location>
</feature>
<dbReference type="InterPro" id="IPR011682">
    <property type="entry name" value="Glyco_hydro_38_C"/>
</dbReference>
<evidence type="ECO:0000259" key="11">
    <source>
        <dbReference type="SMART" id="SM00872"/>
    </source>
</evidence>
<dbReference type="OMA" id="GDPPEFY"/>
<keyword evidence="9" id="KW-0732">Signal</keyword>
<dbReference type="RefSeq" id="XP_022645162.1">
    <property type="nucleotide sequence ID" value="XM_022789427.1"/>
</dbReference>
<dbReference type="RefSeq" id="XP_022645163.1">
    <property type="nucleotide sequence ID" value="XM_022789428.1"/>
</dbReference>
<keyword evidence="3 9" id="KW-0479">Metal-binding</keyword>
<feature type="domain" description="Glycoside hydrolase family 38 central" evidence="11">
    <location>
        <begin position="526"/>
        <end position="615"/>
    </location>
</feature>
<dbReference type="EC" id="3.2.1.-" evidence="9"/>
<dbReference type="Pfam" id="PF07748">
    <property type="entry name" value="Glyco_hydro_38C"/>
    <property type="match status" value="1"/>
</dbReference>
<dbReference type="Gene3D" id="2.60.40.1180">
    <property type="entry name" value="Golgi alpha-mannosidase II"/>
    <property type="match status" value="1"/>
</dbReference>
<feature type="region of interest" description="Disordered" evidence="10">
    <location>
        <begin position="86"/>
        <end position="108"/>
    </location>
</feature>
<keyword evidence="5 9" id="KW-0862">Zinc</keyword>
<evidence type="ECO:0000256" key="8">
    <source>
        <dbReference type="ARBA" id="ARBA00093232"/>
    </source>
</evidence>
<dbReference type="InterPro" id="IPR027291">
    <property type="entry name" value="Glyco_hydro_38_N_sf"/>
</dbReference>
<dbReference type="Proteomes" id="UP000594260">
    <property type="component" value="Unplaced"/>
</dbReference>
<dbReference type="InterPro" id="IPR011330">
    <property type="entry name" value="Glyco_hydro/deAcase_b/a-brl"/>
</dbReference>
<dbReference type="RefSeq" id="XP_022645166.1">
    <property type="nucleotide sequence ID" value="XM_022789431.1"/>
</dbReference>
<dbReference type="EnsemblMetazoa" id="XM_022789431">
    <property type="protein sequence ID" value="XP_022645166"/>
    <property type="gene ID" value="LOC111243621"/>
</dbReference>
<keyword evidence="6 9" id="KW-0326">Glycosidase</keyword>
<dbReference type="Gene3D" id="1.20.1270.50">
    <property type="entry name" value="Glycoside hydrolase family 38, central domain"/>
    <property type="match status" value="1"/>
</dbReference>
<comment type="similarity">
    <text evidence="1 9">Belongs to the glycosyl hydrolase 38 family.</text>
</comment>
<dbReference type="GO" id="GO:0030246">
    <property type="term" value="F:carbohydrate binding"/>
    <property type="evidence" value="ECO:0007669"/>
    <property type="project" value="InterPro"/>
</dbReference>
<dbReference type="SMART" id="SM00872">
    <property type="entry name" value="Alpha-mann_mid"/>
    <property type="match status" value="1"/>
</dbReference>
<evidence type="ECO:0000256" key="9">
    <source>
        <dbReference type="RuleBase" id="RU361199"/>
    </source>
</evidence>
<dbReference type="Pfam" id="PF09261">
    <property type="entry name" value="Alpha-mann_mid"/>
    <property type="match status" value="1"/>
</dbReference>
<dbReference type="InterPro" id="IPR015341">
    <property type="entry name" value="Glyco_hydro_38_cen"/>
</dbReference>
<protein>
    <recommendedName>
        <fullName evidence="9">Alpha-mannosidase</fullName>
        <ecNumber evidence="9">3.2.1.-</ecNumber>
    </recommendedName>
</protein>
<dbReference type="InParanoid" id="A0A7M7JEC1"/>
<comment type="cofactor">
    <cofactor evidence="9">
        <name>Zn(2+)</name>
        <dbReference type="ChEBI" id="CHEBI:29105"/>
    </cofactor>
    <text evidence="9">Binds 1 zinc ion per subunit.</text>
</comment>
<dbReference type="RefSeq" id="XP_022645167.1">
    <property type="nucleotide sequence ID" value="XM_022789432.1"/>
</dbReference>
<dbReference type="GO" id="GO:0000139">
    <property type="term" value="C:Golgi membrane"/>
    <property type="evidence" value="ECO:0007669"/>
    <property type="project" value="TreeGrafter"/>
</dbReference>
<comment type="function">
    <text evidence="7">Catalyzes the first committed step in the biosynthesis of complex N-glycans. It controls conversion of high mannose to complex N-glycans; the final hydrolytic step in the N-glycan maturation pathway.</text>
</comment>
<feature type="chain" id="PRO_5033947516" description="Alpha-mannosidase" evidence="9">
    <location>
        <begin position="28"/>
        <end position="1280"/>
    </location>
</feature>
<dbReference type="CTD" id="41913"/>
<dbReference type="InterPro" id="IPR037094">
    <property type="entry name" value="Glyco_hydro_38_cen_sf"/>
</dbReference>
<dbReference type="AlphaFoldDB" id="A0A7M7JEC1"/>
<accession>A0A7M7JEC1</accession>
<dbReference type="Gene3D" id="2.70.98.30">
    <property type="entry name" value="Golgi alpha-mannosidase II, domain 4"/>
    <property type="match status" value="1"/>
</dbReference>
<organism evidence="12 13">
    <name type="scientific">Varroa destructor</name>
    <name type="common">Honeybee mite</name>
    <dbReference type="NCBI Taxonomy" id="109461"/>
    <lineage>
        <taxon>Eukaryota</taxon>
        <taxon>Metazoa</taxon>
        <taxon>Ecdysozoa</taxon>
        <taxon>Arthropoda</taxon>
        <taxon>Chelicerata</taxon>
        <taxon>Arachnida</taxon>
        <taxon>Acari</taxon>
        <taxon>Parasitiformes</taxon>
        <taxon>Mesostigmata</taxon>
        <taxon>Gamasina</taxon>
        <taxon>Dermanyssoidea</taxon>
        <taxon>Varroidae</taxon>
        <taxon>Varroa</taxon>
    </lineage>
</organism>
<comment type="subunit">
    <text evidence="2">Homodimer; disulfide-linked.</text>
</comment>
<evidence type="ECO:0000256" key="2">
    <source>
        <dbReference type="ARBA" id="ARBA00011748"/>
    </source>
</evidence>
<evidence type="ECO:0000256" key="4">
    <source>
        <dbReference type="ARBA" id="ARBA00022801"/>
    </source>
</evidence>
<dbReference type="FunFam" id="1.20.1270.50:FF:000001">
    <property type="entry name" value="Alpha-mannosidase"/>
    <property type="match status" value="1"/>
</dbReference>
<dbReference type="EnsemblMetazoa" id="XM_022789428">
    <property type="protein sequence ID" value="XP_022645163"/>
    <property type="gene ID" value="LOC111243621"/>
</dbReference>
<proteinExistence type="inferred from homology"/>
<reference evidence="12" key="1">
    <citation type="submission" date="2021-01" db="UniProtKB">
        <authorList>
            <consortium name="EnsemblMetazoa"/>
        </authorList>
    </citation>
    <scope>IDENTIFICATION</scope>
</reference>
<dbReference type="GO" id="GO:0006491">
    <property type="term" value="P:N-glycan processing"/>
    <property type="evidence" value="ECO:0007669"/>
    <property type="project" value="TreeGrafter"/>
</dbReference>
<dbReference type="KEGG" id="vde:111243621"/>
<dbReference type="Gene3D" id="3.20.110.10">
    <property type="entry name" value="Glycoside hydrolase 38, N terminal domain"/>
    <property type="match status" value="1"/>
</dbReference>
<keyword evidence="4 9" id="KW-0378">Hydrolase</keyword>
<evidence type="ECO:0000256" key="3">
    <source>
        <dbReference type="ARBA" id="ARBA00022723"/>
    </source>
</evidence>
<comment type="catalytic activity">
    <reaction evidence="8">
        <text>N(4)-{beta-D-GlcNAc-(1-&gt;2)-alpha-D-Man-(1-&gt;3)-[alpha-D-Man-(1-&gt;3)-[alpha-D-Man-(1-&gt;6)]-alpha-D-Man-(1-&gt;6)]-beta-D-Man-(1-&gt;4)-beta-D-GlcNAc-(1-&gt;4)-beta-D-GlcNAc}-L-asparaginyl-[protein] + 2 H2O = 2 alpha-D-mannopyranose + an N(4)-{beta-D-GlcNAc-(1-&gt;2)-alpha-D-Man-(1-&gt;3)-[alpha-D-Man-(1-&gt;6)]-beta-D-Man-(1-&gt;4)-beta-D-GlcNAc-(1-&gt;4)-beta-D-GlcNAc}-L-asparaginyl-[protein]</text>
        <dbReference type="Rhea" id="RHEA:56052"/>
        <dbReference type="Rhea" id="RHEA-COMP:14368"/>
        <dbReference type="Rhea" id="RHEA-COMP:14369"/>
        <dbReference type="ChEBI" id="CHEBI:15377"/>
        <dbReference type="ChEBI" id="CHEBI:28729"/>
        <dbReference type="ChEBI" id="CHEBI:60615"/>
        <dbReference type="ChEBI" id="CHEBI:60625"/>
        <dbReference type="EC" id="3.2.1.114"/>
    </reaction>
</comment>
<feature type="signal peptide" evidence="9">
    <location>
        <begin position="1"/>
        <end position="27"/>
    </location>
</feature>
<dbReference type="FunCoup" id="A0A7M7JEC1">
    <property type="interactions" value="113"/>
</dbReference>
<sequence length="1280" mass="146508">MAKFLLLRPKNLCVCLILLALATLVLIFQYQQNGTQGTIRSRPVAPIERLAVDKSAGSVEPVSLTNEAASIDDNGKRKKEQQNLILEAPLKREETPHRSSNGDRQQPATSFRSWLFQRNREGVGNGEKLNTCPVTLDKSSVDIDTTEVFATKLDFANVDSTYWSANWERRWNERRLDVNNTSPLKVFVLPHSHNDPGWLKTFDMYFQQQTSHILNNSVNFLDNHRDFRFVWSEMSFFARWWQTLDRHPHLRQKVIELVYGGQLEILTGGWVMTDEAGVHLYSMFDQLIEGHQWIKHHLGDKALPRNGWSIDPFGHGNAVPYLLRRSGIHNTFIQRTHYAWKRWLADRQQLEFIWQTSFTRSDSRSNRSKLKDQIVCHMAPFDLYSIKHTCGPDTSVCLRYDFRRMLGEHSESRSEPVSAANIHQLAVDLIEQYSKLGSLYTHNIALVLLGDDFRYDRRQEWEQQYNNYRQLFNYINENPKIFSSAHIEFGSLADYWNAVHRRQKTFPTLSGDFMPYGDIYTEGQANYWTGYFTTRPFAKQLARELQHYLRTAEIIYSLGRHHLLGTGGHEQLRSRIDADYMLLNNARQQMGIFQHHDAVTGTSKAHVMRDYRQRLFQGIEDTQSVIAHVMQYIQSKAKPVYQPYSGQDTYNDRYHQQGQMPFTTYLQLSEKRTSLDALPVRIPLNLNAHFWNADSSDYPAKARRPAKVVVFNSHAFVVQEAIRIHVTDSVQKVLGPEGHELEFQLNPVWGYSAELPTGLYELLFIAKLAPLSTTTFEVIGQTLGERSATPATSIKVFMSDSWESNSPPVAKPTLSNGHVFNFETSNDEDITMINENVHVVFSRSTGLLKSINGRDVSMAFGAYRSADFHSGAYLFRPDLKEPRQNVTGRFPVIRLVRGPLMSEVIVVYPNTVMQRYRVYHKKSSVGAALTAGIELETSFDLSVRREYFEMYMTLQSDLSSGQEFFTDSGGFETLRRLRNDLLSVEANYYPMTEAVFIQDEGSRLTLLADHAHGVTSTKPGRLEIMLDRKLRFDDARGLSEGVSDNLHTRSRFWLLMETRKQDQQPSVNKSASNKRQVPLLSRTAHRLAIMLNFPPVVMQSRPNALPRDLHTEVSFLLEPADCDTYLLAMRTLPSEVNNGASYHLPSLDRTLLVLHNRAPDCSIRTSPDFRNCEMSMAGTAKRRRGLAFTNVTVLSIRKTSLTGTMDGEYILPEDIQVEPHELESFIVSFASSANKNNSSKNDRESIIDFETQTTGPLLSGYKQFKSAGVNTTLIGKREST</sequence>
<keyword evidence="13" id="KW-1185">Reference proteome</keyword>
<evidence type="ECO:0000256" key="1">
    <source>
        <dbReference type="ARBA" id="ARBA00009792"/>
    </source>
</evidence>
<dbReference type="PANTHER" id="PTHR11607">
    <property type="entry name" value="ALPHA-MANNOSIDASE"/>
    <property type="match status" value="1"/>
</dbReference>
<dbReference type="SUPFAM" id="SSF74650">
    <property type="entry name" value="Galactose mutarotase-like"/>
    <property type="match status" value="1"/>
</dbReference>
<dbReference type="EnsemblMetazoa" id="XM_022789432">
    <property type="protein sequence ID" value="XP_022645167"/>
    <property type="gene ID" value="LOC111243621"/>
</dbReference>
<dbReference type="PANTHER" id="PTHR11607:SF70">
    <property type="entry name" value="ALPHA-MANNOSIDASE"/>
    <property type="match status" value="1"/>
</dbReference>
<dbReference type="EnsemblMetazoa" id="XM_022789429">
    <property type="protein sequence ID" value="XP_022645164"/>
    <property type="gene ID" value="LOC111243621"/>
</dbReference>
<evidence type="ECO:0000256" key="7">
    <source>
        <dbReference type="ARBA" id="ARBA00059516"/>
    </source>
</evidence>
<dbReference type="Pfam" id="PF01074">
    <property type="entry name" value="Glyco_hydro_38N"/>
    <property type="match status" value="1"/>
</dbReference>
<dbReference type="RefSeq" id="XP_022645164.1">
    <property type="nucleotide sequence ID" value="XM_022789429.1"/>
</dbReference>
<evidence type="ECO:0000313" key="12">
    <source>
        <dbReference type="EnsemblMetazoa" id="XP_022645164"/>
    </source>
</evidence>
<dbReference type="InterPro" id="IPR011013">
    <property type="entry name" value="Gal_mutarotase_sf_dom"/>
</dbReference>
<evidence type="ECO:0000256" key="10">
    <source>
        <dbReference type="SAM" id="MobiDB-lite"/>
    </source>
</evidence>
<dbReference type="GO" id="GO:0006013">
    <property type="term" value="P:mannose metabolic process"/>
    <property type="evidence" value="ECO:0007669"/>
    <property type="project" value="InterPro"/>
</dbReference>